<keyword evidence="1" id="KW-1133">Transmembrane helix</keyword>
<dbReference type="EMBL" id="JAUSUD010000031">
    <property type="protein sequence ID" value="MDQ0233138.1"/>
    <property type="molecule type" value="Genomic_DNA"/>
</dbReference>
<dbReference type="RefSeq" id="WP_307346041.1">
    <property type="nucleotide sequence ID" value="NZ_JAUSUD010000031.1"/>
</dbReference>
<evidence type="ECO:0000256" key="1">
    <source>
        <dbReference type="SAM" id="Phobius"/>
    </source>
</evidence>
<accession>A0ABT9ZLJ1</accession>
<gene>
    <name evidence="2" type="ORF">J2S19_004479</name>
</gene>
<proteinExistence type="predicted"/>
<feature type="transmembrane region" description="Helical" evidence="1">
    <location>
        <begin position="47"/>
        <end position="68"/>
    </location>
</feature>
<feature type="transmembrane region" description="Helical" evidence="1">
    <location>
        <begin position="12"/>
        <end position="35"/>
    </location>
</feature>
<keyword evidence="1" id="KW-0472">Membrane</keyword>
<dbReference type="Proteomes" id="UP001234495">
    <property type="component" value="Unassembled WGS sequence"/>
</dbReference>
<name>A0ABT9ZLJ1_9BACI</name>
<keyword evidence="1" id="KW-0812">Transmembrane</keyword>
<organism evidence="2 3">
    <name type="scientific">Metabacillus malikii</name>
    <dbReference type="NCBI Taxonomy" id="1504265"/>
    <lineage>
        <taxon>Bacteria</taxon>
        <taxon>Bacillati</taxon>
        <taxon>Bacillota</taxon>
        <taxon>Bacilli</taxon>
        <taxon>Bacillales</taxon>
        <taxon>Bacillaceae</taxon>
        <taxon>Metabacillus</taxon>
    </lineage>
</organism>
<evidence type="ECO:0000313" key="3">
    <source>
        <dbReference type="Proteomes" id="UP001234495"/>
    </source>
</evidence>
<reference evidence="2 3" key="1">
    <citation type="submission" date="2023-07" db="EMBL/GenBank/DDBJ databases">
        <title>Genomic Encyclopedia of Type Strains, Phase IV (KMG-IV): sequencing the most valuable type-strain genomes for metagenomic binning, comparative biology and taxonomic classification.</title>
        <authorList>
            <person name="Goeker M."/>
        </authorList>
    </citation>
    <scope>NUCLEOTIDE SEQUENCE [LARGE SCALE GENOMIC DNA]</scope>
    <source>
        <strain evidence="2 3">DSM 29005</strain>
    </source>
</reference>
<keyword evidence="3" id="KW-1185">Reference proteome</keyword>
<protein>
    <submittedName>
        <fullName evidence="2">Uncharacterized protein</fullName>
    </submittedName>
</protein>
<evidence type="ECO:0000313" key="2">
    <source>
        <dbReference type="EMBL" id="MDQ0233138.1"/>
    </source>
</evidence>
<comment type="caution">
    <text evidence="2">The sequence shown here is derived from an EMBL/GenBank/DDBJ whole genome shotgun (WGS) entry which is preliminary data.</text>
</comment>
<sequence length="84" mass="9491">MEETKEKLIRSINAAFIIASCMILGFGALFGILQLGTDPGNNTMEDWIIVCSALIILFILPAIGIHVFRTKIWLKKFPELKRKK</sequence>
<dbReference type="PROSITE" id="PS51257">
    <property type="entry name" value="PROKAR_LIPOPROTEIN"/>
    <property type="match status" value="1"/>
</dbReference>